<dbReference type="PANTHER" id="PTHR48423">
    <property type="entry name" value="INTERLEUKIN-27 RECEPTOR SUBUNIT ALPHA"/>
    <property type="match status" value="1"/>
</dbReference>
<keyword evidence="6 11" id="KW-1133">Transmembrane helix</keyword>
<dbReference type="RefSeq" id="XP_022315373.1">
    <property type="nucleotide sequence ID" value="XM_022459665.1"/>
</dbReference>
<evidence type="ECO:0000313" key="14">
    <source>
        <dbReference type="Proteomes" id="UP000694844"/>
    </source>
</evidence>
<feature type="compositionally biased region" description="Polar residues" evidence="10">
    <location>
        <begin position="914"/>
        <end position="924"/>
    </location>
</feature>
<evidence type="ECO:0000256" key="2">
    <source>
        <dbReference type="ARBA" id="ARBA00008921"/>
    </source>
</evidence>
<feature type="chain" id="PRO_5044666164" evidence="12">
    <location>
        <begin position="21"/>
        <end position="989"/>
    </location>
</feature>
<protein>
    <submittedName>
        <fullName evidence="15 16">Uncharacterized protein LOC111119468 isoform X1</fullName>
    </submittedName>
</protein>
<evidence type="ECO:0000256" key="7">
    <source>
        <dbReference type="ARBA" id="ARBA00023136"/>
    </source>
</evidence>
<feature type="domain" description="Fibronectin type-III" evidence="13">
    <location>
        <begin position="530"/>
        <end position="638"/>
    </location>
</feature>
<dbReference type="PROSITE" id="PS50853">
    <property type="entry name" value="FN3"/>
    <property type="match status" value="1"/>
</dbReference>
<dbReference type="GO" id="GO:0005886">
    <property type="term" value="C:plasma membrane"/>
    <property type="evidence" value="ECO:0007669"/>
    <property type="project" value="UniProtKB-ARBA"/>
</dbReference>
<name>A0A8B8CHS5_CRAVI</name>
<reference evidence="15 16" key="1">
    <citation type="submission" date="2025-04" db="UniProtKB">
        <authorList>
            <consortium name="RefSeq"/>
        </authorList>
    </citation>
    <scope>IDENTIFICATION</scope>
    <source>
        <tissue evidence="15 16">Whole sample</tissue>
    </source>
</reference>
<keyword evidence="8" id="KW-0675">Receptor</keyword>
<keyword evidence="7 11" id="KW-0472">Membrane</keyword>
<dbReference type="InterPro" id="IPR003961">
    <property type="entry name" value="FN3_dom"/>
</dbReference>
<evidence type="ECO:0000256" key="10">
    <source>
        <dbReference type="SAM" id="MobiDB-lite"/>
    </source>
</evidence>
<dbReference type="InterPro" id="IPR052672">
    <property type="entry name" value="Type1_Cytokine_Rcpt_Type2"/>
</dbReference>
<evidence type="ECO:0000256" key="11">
    <source>
        <dbReference type="SAM" id="Phobius"/>
    </source>
</evidence>
<comment type="similarity">
    <text evidence="2">Belongs to the type I cytokine receptor family. Type 2 subfamily.</text>
</comment>
<dbReference type="GeneID" id="111119468"/>
<dbReference type="InterPro" id="IPR036116">
    <property type="entry name" value="FN3_sf"/>
</dbReference>
<evidence type="ECO:0000256" key="8">
    <source>
        <dbReference type="ARBA" id="ARBA00023170"/>
    </source>
</evidence>
<evidence type="ECO:0000256" key="6">
    <source>
        <dbReference type="ARBA" id="ARBA00022989"/>
    </source>
</evidence>
<evidence type="ECO:0000256" key="1">
    <source>
        <dbReference type="ARBA" id="ARBA00004479"/>
    </source>
</evidence>
<evidence type="ECO:0000256" key="9">
    <source>
        <dbReference type="ARBA" id="ARBA00023180"/>
    </source>
</evidence>
<dbReference type="OrthoDB" id="6084143at2759"/>
<feature type="transmembrane region" description="Helical" evidence="11">
    <location>
        <begin position="644"/>
        <end position="666"/>
    </location>
</feature>
<keyword evidence="3 11" id="KW-0812">Transmembrane</keyword>
<dbReference type="Gene3D" id="2.60.40.10">
    <property type="entry name" value="Immunoglobulins"/>
    <property type="match status" value="2"/>
</dbReference>
<dbReference type="KEGG" id="cvn:111119468"/>
<evidence type="ECO:0000313" key="15">
    <source>
        <dbReference type="RefSeq" id="XP_022315372.1"/>
    </source>
</evidence>
<feature type="signal peptide" evidence="12">
    <location>
        <begin position="1"/>
        <end position="20"/>
    </location>
</feature>
<keyword evidence="5" id="KW-0677">Repeat</keyword>
<keyword evidence="9" id="KW-0325">Glycoprotein</keyword>
<evidence type="ECO:0000256" key="4">
    <source>
        <dbReference type="ARBA" id="ARBA00022729"/>
    </source>
</evidence>
<organism evidence="14 15">
    <name type="scientific">Crassostrea virginica</name>
    <name type="common">Eastern oyster</name>
    <dbReference type="NCBI Taxonomy" id="6565"/>
    <lineage>
        <taxon>Eukaryota</taxon>
        <taxon>Metazoa</taxon>
        <taxon>Spiralia</taxon>
        <taxon>Lophotrochozoa</taxon>
        <taxon>Mollusca</taxon>
        <taxon>Bivalvia</taxon>
        <taxon>Autobranchia</taxon>
        <taxon>Pteriomorphia</taxon>
        <taxon>Ostreida</taxon>
        <taxon>Ostreoidea</taxon>
        <taxon>Ostreidae</taxon>
        <taxon>Crassostrea</taxon>
    </lineage>
</organism>
<feature type="region of interest" description="Disordered" evidence="10">
    <location>
        <begin position="894"/>
        <end position="924"/>
    </location>
</feature>
<sequence>MMMLQRILFAMAFLRCAIHGFFYDSAKNGEILPSDPTVLVNEILELNCTVYKHSRFNVSMLYWKIPTGQSASEKHLFPLNEHTLQYRHNVTSVKEEGLYHCKAIDGNSTEIIDSEHVLIEYEAIRNVTNTICILYEKRDEFSCYWELGKYHHPLSLKIKASVSMDNNDQNLIPCPLLNISSDPKDRSLRVQCTWTPRNGPIHSAIKIVVIDIWNQRFDVPSKRFSRYYETREITKYELTDSINVTHQPGCTCVHISWSRPLGLLNISTLLTLQSEWTTTPKVFEVIHNTKHSECNLVPASNYVIHVQVKPTKGQFYSDKKSQSFLTCSIAPAMAVPVFSSGWTSSECHDSGLRDITVYWKKIPRKFQNGQLTKYILTSGDIYEEINTNSFSADLSMPCNENIYINISACNTEGCSPNSTLAIPYQDDLLAPKTLIVEQMNTSAIELTWFSVKDQAGVDIVWCEAKSTTFTCQDEITVMNINVDGNNVVLQQSAINRALSNVIFGVALFDVRNRSSGIRWQDYCKYWKDIEPKKIMDVTLLSDPPENSLIVSWSPVKCDTTTDKNAYIHSYKVIYCRLNSQNDCKGEGISTRVLASGLPQHIIQKLDPDNNYGIWVQASSLSKDGPKSAMLIGRPTNNDLSSDTLVGITAASLFVFILVLSGIVFILRNMKRKLGFDEQFPIHIPSIKSKDAYSNGVATDDGYISLSQKSVDDSTENVELYHTADGDNSILDDYQLNTMMNGRYAIKVKSNGNIQFIKTVSNNTYDESEIKEQKEDIRPEQKLPPGYTKATPVITDLKGPEKSTDVDSITTCNGHLILEPSTRQPNQVIQTRKELTKNEDKPFELKSLSTEEHISQDGGYVSNCASVWDRSHSGDFAVSSLSSCVKSLRDNYCHRDQQETESGTSDSKTFEVNEESSGTADPSNNVFMSSDYVPCKALEFNGYDPLSLNKDLKNDLQNRMNINDLDSSVDVNTNSGGYVSHLSALNFSGN</sequence>
<dbReference type="InterPro" id="IPR013783">
    <property type="entry name" value="Ig-like_fold"/>
</dbReference>
<feature type="region of interest" description="Disordered" evidence="10">
    <location>
        <begin position="766"/>
        <end position="805"/>
    </location>
</feature>
<dbReference type="PANTHER" id="PTHR48423:SF1">
    <property type="entry name" value="INTERLEUKIN-27 RECEPTOR SUBUNIT ALPHA"/>
    <property type="match status" value="1"/>
</dbReference>
<keyword evidence="14" id="KW-1185">Reference proteome</keyword>
<dbReference type="AlphaFoldDB" id="A0A8B8CHS5"/>
<proteinExistence type="inferred from homology"/>
<dbReference type="RefSeq" id="XP_022315372.1">
    <property type="nucleotide sequence ID" value="XM_022459664.1"/>
</dbReference>
<evidence type="ECO:0000256" key="5">
    <source>
        <dbReference type="ARBA" id="ARBA00022737"/>
    </source>
</evidence>
<feature type="compositionally biased region" description="Basic and acidic residues" evidence="10">
    <location>
        <begin position="767"/>
        <end position="780"/>
    </location>
</feature>
<dbReference type="Proteomes" id="UP000694844">
    <property type="component" value="Chromosome 2"/>
</dbReference>
<accession>A0A8B8CHS5</accession>
<gene>
    <name evidence="15 16" type="primary">LOC111119468</name>
</gene>
<comment type="subcellular location">
    <subcellularLocation>
        <location evidence="1">Membrane</location>
        <topology evidence="1">Single-pass type I membrane protein</topology>
    </subcellularLocation>
</comment>
<dbReference type="CDD" id="cd00063">
    <property type="entry name" value="FN3"/>
    <property type="match status" value="1"/>
</dbReference>
<evidence type="ECO:0000256" key="12">
    <source>
        <dbReference type="SAM" id="SignalP"/>
    </source>
</evidence>
<evidence type="ECO:0000256" key="3">
    <source>
        <dbReference type="ARBA" id="ARBA00022692"/>
    </source>
</evidence>
<dbReference type="SUPFAM" id="SSF49265">
    <property type="entry name" value="Fibronectin type III"/>
    <property type="match status" value="2"/>
</dbReference>
<evidence type="ECO:0000259" key="13">
    <source>
        <dbReference type="PROSITE" id="PS50853"/>
    </source>
</evidence>
<evidence type="ECO:0000313" key="16">
    <source>
        <dbReference type="RefSeq" id="XP_022315373.1"/>
    </source>
</evidence>
<keyword evidence="4 12" id="KW-0732">Signal</keyword>